<reference evidence="3" key="1">
    <citation type="journal article" date="2019" name="Int. J. Syst. Evol. Microbiol.">
        <title>The Global Catalogue of Microorganisms (GCM) 10K type strain sequencing project: providing services to taxonomists for standard genome sequencing and annotation.</title>
        <authorList>
            <consortium name="The Broad Institute Genomics Platform"/>
            <consortium name="The Broad Institute Genome Sequencing Center for Infectious Disease"/>
            <person name="Wu L."/>
            <person name="Ma J."/>
        </authorList>
    </citation>
    <scope>NUCLEOTIDE SEQUENCE [LARGE SCALE GENOMIC DNA]</scope>
    <source>
        <strain evidence="3">CGMCC 4.7020</strain>
    </source>
</reference>
<feature type="domain" description="TadE-like" evidence="1">
    <location>
        <begin position="2"/>
        <end position="39"/>
    </location>
</feature>
<evidence type="ECO:0000259" key="1">
    <source>
        <dbReference type="Pfam" id="PF07811"/>
    </source>
</evidence>
<dbReference type="Proteomes" id="UP001597058">
    <property type="component" value="Unassembled WGS sequence"/>
</dbReference>
<name>A0ABW3XH87_9ACTN</name>
<dbReference type="RefSeq" id="WP_360264425.1">
    <property type="nucleotide sequence ID" value="NZ_JBHSKH010000026.1"/>
</dbReference>
<dbReference type="EMBL" id="JBHTMM010000026">
    <property type="protein sequence ID" value="MFD1308403.1"/>
    <property type="molecule type" value="Genomic_DNA"/>
</dbReference>
<dbReference type="InterPro" id="IPR012495">
    <property type="entry name" value="TadE-like_dom"/>
</dbReference>
<proteinExistence type="predicted"/>
<evidence type="ECO:0000313" key="2">
    <source>
        <dbReference type="EMBL" id="MFD1308403.1"/>
    </source>
</evidence>
<evidence type="ECO:0000313" key="3">
    <source>
        <dbReference type="Proteomes" id="UP001597058"/>
    </source>
</evidence>
<protein>
    <submittedName>
        <fullName evidence="2">TadE family protein</fullName>
    </submittedName>
</protein>
<gene>
    <name evidence="2" type="ORF">ACFQ5X_21420</name>
</gene>
<organism evidence="2 3">
    <name type="scientific">Streptomyces kaempferi</name>
    <dbReference type="NCBI Taxonomy" id="333725"/>
    <lineage>
        <taxon>Bacteria</taxon>
        <taxon>Bacillati</taxon>
        <taxon>Actinomycetota</taxon>
        <taxon>Actinomycetes</taxon>
        <taxon>Kitasatosporales</taxon>
        <taxon>Streptomycetaceae</taxon>
        <taxon>Streptomyces</taxon>
    </lineage>
</organism>
<comment type="caution">
    <text evidence="2">The sequence shown here is derived from an EMBL/GenBank/DDBJ whole genome shotgun (WGS) entry which is preliminary data.</text>
</comment>
<dbReference type="Pfam" id="PF07811">
    <property type="entry name" value="TadE"/>
    <property type="match status" value="1"/>
</dbReference>
<sequence length="116" mass="11926">MSTELVLVVPLLMILLLFIVQFALALHAQHIAQTAASRALAAARAQDSTAAAGDARAAATLRLLGGRVLKHPTAKVSRGAANVVADVEGEVLVVVPGLHLRVAGHAVGPTERWTAG</sequence>
<keyword evidence="3" id="KW-1185">Reference proteome</keyword>
<accession>A0ABW3XH87</accession>